<dbReference type="RefSeq" id="WP_286051617.1">
    <property type="nucleotide sequence ID" value="NZ_JASVWF010000001.1"/>
</dbReference>
<dbReference type="SUPFAM" id="SSF52210">
    <property type="entry name" value="Succinyl-CoA synthetase domains"/>
    <property type="match status" value="1"/>
</dbReference>
<dbReference type="InterPro" id="IPR017440">
    <property type="entry name" value="Cit_synth/succinyl-CoA_lig_AS"/>
</dbReference>
<reference evidence="8 9" key="1">
    <citation type="submission" date="2023-06" db="EMBL/GenBank/DDBJ databases">
        <title>Actinomycetospora Odt1-22.</title>
        <authorList>
            <person name="Supong K."/>
        </authorList>
    </citation>
    <scope>NUCLEOTIDE SEQUENCE [LARGE SCALE GENOMIC DNA]</scope>
    <source>
        <strain evidence="8 9">Odt1-22</strain>
    </source>
</reference>
<dbReference type="InterPro" id="IPR003781">
    <property type="entry name" value="CoA-bd"/>
</dbReference>
<protein>
    <recommendedName>
        <fullName evidence="4">Succinate--CoA ligase [ADP-forming] subunit alpha</fullName>
        <ecNumber evidence="4">6.2.1.5</ecNumber>
    </recommendedName>
    <alternativeName>
        <fullName evidence="4">Succinyl-CoA synthetase subunit alpha</fullName>
        <shortName evidence="4">SCS-alpha</shortName>
    </alternativeName>
</protein>
<sequence>MSIFLNENSKVIVQGLTGSEGMKHGRKMLAAGTQLVGGVNARKAGTQVDVDGTSVNVYGGVEEAMKETGADVSVIFVPPKFAKDAVVEAVDAGIGLAVVITEGIPVHDSAWFWAHATANGNRTRIIGPNCPGIISPGKSLAGIIPANISGPGKMGLVSKSGTLTYQMMYELRDIGFSTGIGIGGDPIIGTTHIDALEAFQNDPETEAIVMIGEIGGDAEERAADYIKANVTKPVVGYVAGFTAPEGKTMGHAGAIVSGSAGTAQAKKEALEAAGVKVGKTPTETADLARSLVS</sequence>
<dbReference type="PANTHER" id="PTHR11117:SF2">
    <property type="entry name" value="SUCCINATE--COA LIGASE [ADP_GDP-FORMING] SUBUNIT ALPHA, MITOCHONDRIAL"/>
    <property type="match status" value="1"/>
</dbReference>
<dbReference type="NCBIfam" id="TIGR01019">
    <property type="entry name" value="sucCoAalpha"/>
    <property type="match status" value="1"/>
</dbReference>
<accession>A0ABT7M4R6</accession>
<dbReference type="HAMAP" id="MF_01988">
    <property type="entry name" value="Succ_CoA_alpha"/>
    <property type="match status" value="1"/>
</dbReference>
<name>A0ABT7M4R6_9PSEU</name>
<feature type="binding site" evidence="4">
    <location>
        <begin position="100"/>
        <end position="102"/>
    </location>
    <ligand>
        <name>CoA</name>
        <dbReference type="ChEBI" id="CHEBI:57287"/>
    </ligand>
</feature>
<comment type="caution">
    <text evidence="8">The sequence shown here is derived from an EMBL/GenBank/DDBJ whole genome shotgun (WGS) entry which is preliminary data.</text>
</comment>
<feature type="domain" description="CoA-binding" evidence="7">
    <location>
        <begin position="4"/>
        <end position="104"/>
    </location>
</feature>
<feature type="active site" description="Tele-phosphohistidine intermediate" evidence="4">
    <location>
        <position position="251"/>
    </location>
</feature>
<dbReference type="PROSITE" id="PS00399">
    <property type="entry name" value="SUCCINYL_COA_LIG_2"/>
    <property type="match status" value="1"/>
</dbReference>
<dbReference type="Pfam" id="PF02629">
    <property type="entry name" value="CoA_binding"/>
    <property type="match status" value="1"/>
</dbReference>
<dbReference type="PIRSF" id="PIRSF001553">
    <property type="entry name" value="SucCS_alpha"/>
    <property type="match status" value="1"/>
</dbReference>
<dbReference type="GO" id="GO:0004775">
    <property type="term" value="F:succinate-CoA ligase (ADP-forming) activity"/>
    <property type="evidence" value="ECO:0007669"/>
    <property type="project" value="UniProtKB-EC"/>
</dbReference>
<evidence type="ECO:0000256" key="3">
    <source>
        <dbReference type="ARBA" id="ARBA00022741"/>
    </source>
</evidence>
<keyword evidence="1 4" id="KW-0816">Tricarboxylic acid cycle</keyword>
<dbReference type="NCBIfam" id="NF004230">
    <property type="entry name" value="PRK05678.1"/>
    <property type="match status" value="1"/>
</dbReference>
<keyword evidence="2 4" id="KW-0436">Ligase</keyword>
<evidence type="ECO:0000256" key="1">
    <source>
        <dbReference type="ARBA" id="ARBA00022532"/>
    </source>
</evidence>
<evidence type="ECO:0000256" key="2">
    <source>
        <dbReference type="ARBA" id="ARBA00022598"/>
    </source>
</evidence>
<comment type="subunit">
    <text evidence="4 6">Heterotetramer of two alpha and two beta subunits.</text>
</comment>
<dbReference type="Pfam" id="PF00549">
    <property type="entry name" value="Ligase_CoA"/>
    <property type="match status" value="1"/>
</dbReference>
<dbReference type="SUPFAM" id="SSF51735">
    <property type="entry name" value="NAD(P)-binding Rossmann-fold domains"/>
    <property type="match status" value="1"/>
</dbReference>
<feature type="binding site" evidence="4">
    <location>
        <begin position="17"/>
        <end position="20"/>
    </location>
    <ligand>
        <name>CoA</name>
        <dbReference type="ChEBI" id="CHEBI:57287"/>
    </ligand>
</feature>
<keyword evidence="9" id="KW-1185">Reference proteome</keyword>
<keyword evidence="3 4" id="KW-0547">Nucleotide-binding</keyword>
<dbReference type="InterPro" id="IPR016102">
    <property type="entry name" value="Succinyl-CoA_synth-like"/>
</dbReference>
<dbReference type="InterPro" id="IPR033847">
    <property type="entry name" value="Citrt_syn/SCS-alpha_CS"/>
</dbReference>
<dbReference type="Proteomes" id="UP001231924">
    <property type="component" value="Unassembled WGS sequence"/>
</dbReference>
<dbReference type="EC" id="6.2.1.5" evidence="4"/>
<dbReference type="Gene3D" id="3.40.50.720">
    <property type="entry name" value="NAD(P)-binding Rossmann-like Domain"/>
    <property type="match status" value="1"/>
</dbReference>
<dbReference type="Gene3D" id="3.40.50.261">
    <property type="entry name" value="Succinyl-CoA synthetase domains"/>
    <property type="match status" value="1"/>
</dbReference>
<dbReference type="InterPro" id="IPR005811">
    <property type="entry name" value="SUCC_ACL_C"/>
</dbReference>
<evidence type="ECO:0000313" key="8">
    <source>
        <dbReference type="EMBL" id="MDL5155538.1"/>
    </source>
</evidence>
<comment type="similarity">
    <text evidence="4 5">Belongs to the succinate/malate CoA ligase alpha subunit family.</text>
</comment>
<dbReference type="EMBL" id="JASVWF010000001">
    <property type="protein sequence ID" value="MDL5155538.1"/>
    <property type="molecule type" value="Genomic_DNA"/>
</dbReference>
<evidence type="ECO:0000313" key="9">
    <source>
        <dbReference type="Proteomes" id="UP001231924"/>
    </source>
</evidence>
<feature type="binding site" evidence="4">
    <location>
        <position position="165"/>
    </location>
    <ligand>
        <name>substrate</name>
        <note>ligand shared with subunit beta</note>
    </ligand>
</feature>
<feature type="binding site" evidence="4">
    <location>
        <position position="43"/>
    </location>
    <ligand>
        <name>CoA</name>
        <dbReference type="ChEBI" id="CHEBI:57287"/>
    </ligand>
</feature>
<comment type="catalytic activity">
    <reaction evidence="4">
        <text>GTP + succinate + CoA = succinyl-CoA + GDP + phosphate</text>
        <dbReference type="Rhea" id="RHEA:22120"/>
        <dbReference type="ChEBI" id="CHEBI:30031"/>
        <dbReference type="ChEBI" id="CHEBI:37565"/>
        <dbReference type="ChEBI" id="CHEBI:43474"/>
        <dbReference type="ChEBI" id="CHEBI:57287"/>
        <dbReference type="ChEBI" id="CHEBI:57292"/>
        <dbReference type="ChEBI" id="CHEBI:58189"/>
    </reaction>
</comment>
<evidence type="ECO:0000259" key="7">
    <source>
        <dbReference type="SMART" id="SM00881"/>
    </source>
</evidence>
<dbReference type="PROSITE" id="PS01216">
    <property type="entry name" value="SUCCINYL_COA_LIG_1"/>
    <property type="match status" value="1"/>
</dbReference>
<comment type="pathway">
    <text evidence="4 6">Carbohydrate metabolism; tricarboxylic acid cycle; succinate from succinyl-CoA (ligase route): step 1/1.</text>
</comment>
<dbReference type="PRINTS" id="PR01798">
    <property type="entry name" value="SCOASYNTHASE"/>
</dbReference>
<comment type="catalytic activity">
    <reaction evidence="4 6">
        <text>succinate + ATP + CoA = succinyl-CoA + ADP + phosphate</text>
        <dbReference type="Rhea" id="RHEA:17661"/>
        <dbReference type="ChEBI" id="CHEBI:30031"/>
        <dbReference type="ChEBI" id="CHEBI:30616"/>
        <dbReference type="ChEBI" id="CHEBI:43474"/>
        <dbReference type="ChEBI" id="CHEBI:57287"/>
        <dbReference type="ChEBI" id="CHEBI:57292"/>
        <dbReference type="ChEBI" id="CHEBI:456216"/>
        <dbReference type="EC" id="6.2.1.5"/>
    </reaction>
</comment>
<evidence type="ECO:0000256" key="6">
    <source>
        <dbReference type="RuleBase" id="RU000699"/>
    </source>
</evidence>
<dbReference type="PANTHER" id="PTHR11117">
    <property type="entry name" value="SUCCINYL-COA LIGASE SUBUNIT ALPHA"/>
    <property type="match status" value="1"/>
</dbReference>
<organism evidence="8 9">
    <name type="scientific">Actinomycetospora termitidis</name>
    <dbReference type="NCBI Taxonomy" id="3053470"/>
    <lineage>
        <taxon>Bacteria</taxon>
        <taxon>Bacillati</taxon>
        <taxon>Actinomycetota</taxon>
        <taxon>Actinomycetes</taxon>
        <taxon>Pseudonocardiales</taxon>
        <taxon>Pseudonocardiaceae</taxon>
        <taxon>Actinomycetospora</taxon>
    </lineage>
</organism>
<comment type="function">
    <text evidence="4 6">Succinyl-CoA synthetase functions in the citric acid cycle (TCA), coupling the hydrolysis of succinyl-CoA to the synthesis of either ATP or GTP and thus represents the only step of substrate-level phosphorylation in the TCA. The alpha subunit of the enzyme binds the substrates coenzyme A and phosphate, while succinate binding and nucleotide specificity is provided by the beta subunit.</text>
</comment>
<evidence type="ECO:0000256" key="5">
    <source>
        <dbReference type="RuleBase" id="RU000677"/>
    </source>
</evidence>
<gene>
    <name evidence="4 8" type="primary">sucD</name>
    <name evidence="8" type="ORF">QRT03_06210</name>
</gene>
<evidence type="ECO:0000256" key="4">
    <source>
        <dbReference type="HAMAP-Rule" id="MF_01988"/>
    </source>
</evidence>
<dbReference type="InterPro" id="IPR005810">
    <property type="entry name" value="CoA_lig_alpha"/>
</dbReference>
<dbReference type="InterPro" id="IPR036291">
    <property type="entry name" value="NAD(P)-bd_dom_sf"/>
</dbReference>
<dbReference type="SMART" id="SM00881">
    <property type="entry name" value="CoA_binding"/>
    <property type="match status" value="1"/>
</dbReference>
<proteinExistence type="inferred from homology"/>